<dbReference type="AlphaFoldDB" id="A0A423PQD9"/>
<keyword evidence="2" id="KW-1185">Reference proteome</keyword>
<evidence type="ECO:0000313" key="1">
    <source>
        <dbReference type="EMBL" id="ROO27836.1"/>
    </source>
</evidence>
<organism evidence="1 2">
    <name type="scientific">Salinisphaera orenii MK-B5</name>
    <dbReference type="NCBI Taxonomy" id="856730"/>
    <lineage>
        <taxon>Bacteria</taxon>
        <taxon>Pseudomonadati</taxon>
        <taxon>Pseudomonadota</taxon>
        <taxon>Gammaproteobacteria</taxon>
        <taxon>Salinisphaerales</taxon>
        <taxon>Salinisphaeraceae</taxon>
        <taxon>Salinisphaera</taxon>
    </lineage>
</organism>
<comment type="caution">
    <text evidence="1">The sequence shown here is derived from an EMBL/GenBank/DDBJ whole genome shotgun (WGS) entry which is preliminary data.</text>
</comment>
<accession>A0A423PQD9</accession>
<dbReference type="EMBL" id="AYKH01000012">
    <property type="protein sequence ID" value="ROO27836.1"/>
    <property type="molecule type" value="Genomic_DNA"/>
</dbReference>
<name>A0A423PQD9_9GAMM</name>
<reference evidence="1 2" key="1">
    <citation type="submission" date="2013-10" db="EMBL/GenBank/DDBJ databases">
        <title>Salinisphaera orenii MK-B5 Genome Sequencing.</title>
        <authorList>
            <person name="Lai Q."/>
            <person name="Li C."/>
            <person name="Shao Z."/>
        </authorList>
    </citation>
    <scope>NUCLEOTIDE SEQUENCE [LARGE SCALE GENOMIC DNA]</scope>
    <source>
        <strain evidence="1 2">MK-B5</strain>
    </source>
</reference>
<gene>
    <name evidence="1" type="ORF">SAOR_07105</name>
</gene>
<evidence type="ECO:0000313" key="2">
    <source>
        <dbReference type="Proteomes" id="UP000283993"/>
    </source>
</evidence>
<dbReference type="Proteomes" id="UP000283993">
    <property type="component" value="Unassembled WGS sequence"/>
</dbReference>
<protein>
    <submittedName>
        <fullName evidence="1">Uncharacterized protein</fullName>
    </submittedName>
</protein>
<proteinExistence type="predicted"/>
<sequence length="105" mass="11303">MEFIDQRISSKILGEAFVIGPFVGQAPDDPASGITSTATFQFAELDFATEKMAGVGASVSEKRPANGLVLQALGSPSIDLKRILPDEFTVEAIVFQVHIERDGHR</sequence>